<accession>A0ABY4WN25</accession>
<evidence type="ECO:0000313" key="4">
    <source>
        <dbReference type="Proteomes" id="UP001056500"/>
    </source>
</evidence>
<name>A0ABY4WN25_9BACL</name>
<comment type="similarity">
    <text evidence="1">Belongs to the peptidase M38 family.</text>
</comment>
<comment type="function">
    <text evidence="1">Catalyzes the hydrolytic cleavage of a subset of L-isoaspartyl (L-beta-aspartyl) dipeptides. Used to degrade proteins damaged by L-isoaspartyl residues formation.</text>
</comment>
<dbReference type="Proteomes" id="UP001056500">
    <property type="component" value="Chromosome"/>
</dbReference>
<keyword evidence="1" id="KW-0482">Metalloprotease</keyword>
<proteinExistence type="inferred from homology"/>
<dbReference type="PANTHER" id="PTHR11647">
    <property type="entry name" value="HYDRANTOINASE/DIHYDROPYRIMIDINASE FAMILY MEMBER"/>
    <property type="match status" value="1"/>
</dbReference>
<evidence type="ECO:0000259" key="2">
    <source>
        <dbReference type="Pfam" id="PF01979"/>
    </source>
</evidence>
<keyword evidence="1 3" id="KW-0378">Hydrolase</keyword>
<evidence type="ECO:0000256" key="1">
    <source>
        <dbReference type="PIRNR" id="PIRNR001238"/>
    </source>
</evidence>
<keyword evidence="1" id="KW-0479">Metal-binding</keyword>
<comment type="cofactor">
    <cofactor evidence="1">
        <name>Zn(2+)</name>
        <dbReference type="ChEBI" id="CHEBI:29105"/>
    </cofactor>
    <text evidence="1">Binds 2 Zn(2+) ions per subunit.</text>
</comment>
<organism evidence="3 4">
    <name type="scientific">Brevibacillus ruminantium</name>
    <dbReference type="NCBI Taxonomy" id="2950604"/>
    <lineage>
        <taxon>Bacteria</taxon>
        <taxon>Bacillati</taxon>
        <taxon>Bacillota</taxon>
        <taxon>Bacilli</taxon>
        <taxon>Bacillales</taxon>
        <taxon>Paenibacillaceae</taxon>
        <taxon>Brevibacillus</taxon>
    </lineage>
</organism>
<dbReference type="InterPro" id="IPR050378">
    <property type="entry name" value="Metallo-dep_Hydrolases_sf"/>
</dbReference>
<gene>
    <name evidence="3" type="primary">iadA</name>
    <name evidence="3" type="ORF">NDK47_13655</name>
</gene>
<keyword evidence="1" id="KW-0862">Zinc</keyword>
<dbReference type="InterPro" id="IPR011059">
    <property type="entry name" value="Metal-dep_hydrolase_composite"/>
</dbReference>
<comment type="subcellular location">
    <subcellularLocation>
        <location evidence="1">Cytoplasm</location>
    </subcellularLocation>
</comment>
<dbReference type="InterPro" id="IPR010229">
    <property type="entry name" value="Pept_M38_dipep"/>
</dbReference>
<comment type="PTM">
    <text evidence="1">Carboxylation allows a single lysine to coordinate two zinc ions.</text>
</comment>
<dbReference type="InterPro" id="IPR006680">
    <property type="entry name" value="Amidohydro-rel"/>
</dbReference>
<reference evidence="3" key="1">
    <citation type="submission" date="2022-06" db="EMBL/GenBank/DDBJ databases">
        <title>Genome sequencing of Brevibacillus sp. BB3-R1.</title>
        <authorList>
            <person name="Heo J."/>
            <person name="Lee D."/>
            <person name="Won M."/>
            <person name="Han B.-H."/>
            <person name="Hong S.-B."/>
            <person name="Kwon S.-W."/>
        </authorList>
    </citation>
    <scope>NUCLEOTIDE SEQUENCE</scope>
    <source>
        <strain evidence="3">BB3-R1</strain>
    </source>
</reference>
<dbReference type="Pfam" id="PF01979">
    <property type="entry name" value="Amidohydro_1"/>
    <property type="match status" value="1"/>
</dbReference>
<dbReference type="EC" id="3.4.19.-" evidence="1"/>
<dbReference type="Gene3D" id="2.30.40.10">
    <property type="entry name" value="Urease, subunit C, domain 1"/>
    <property type="match status" value="1"/>
</dbReference>
<dbReference type="GO" id="GO:0008798">
    <property type="term" value="F:beta-aspartyl-peptidase activity"/>
    <property type="evidence" value="ECO:0007669"/>
    <property type="project" value="UniProtKB-EC"/>
</dbReference>
<keyword evidence="1" id="KW-0645">Protease</keyword>
<dbReference type="SUPFAM" id="SSF51338">
    <property type="entry name" value="Composite domain of metallo-dependent hydrolases"/>
    <property type="match status" value="1"/>
</dbReference>
<dbReference type="EMBL" id="CP098755">
    <property type="protein sequence ID" value="USG68259.1"/>
    <property type="molecule type" value="Genomic_DNA"/>
</dbReference>
<dbReference type="RefSeq" id="WP_251875805.1">
    <property type="nucleotide sequence ID" value="NZ_CP098755.1"/>
</dbReference>
<protein>
    <recommendedName>
        <fullName evidence="1">Isoaspartyl dipeptidase</fullName>
        <ecNumber evidence="1">3.4.19.-</ecNumber>
    </recommendedName>
</protein>
<dbReference type="Gene3D" id="3.20.20.140">
    <property type="entry name" value="Metal-dependent hydrolases"/>
    <property type="match status" value="1"/>
</dbReference>
<dbReference type="NCBIfam" id="TIGR01975">
    <property type="entry name" value="isoAsp_dipep"/>
    <property type="match status" value="1"/>
</dbReference>
<dbReference type="PIRSF" id="PIRSF001238">
    <property type="entry name" value="IadA"/>
    <property type="match status" value="1"/>
</dbReference>
<dbReference type="SUPFAM" id="SSF51556">
    <property type="entry name" value="Metallo-dependent hydrolases"/>
    <property type="match status" value="1"/>
</dbReference>
<sequence length="388" mass="41896">MVTLIKNGTVYSPEYMGEQDILIIGNKIAEVKKEIGSCSIFSAIEVIDATGKLVVPGFIDQHVHLIGGGGETGFNSRTPELALSKIIEAGVTTVVGLLGTDGFARHIESLYAKSKGLEKEGLTTFMHTGSYTIPSTTITGSVDRDILFIDKVIGVKVAISDHRSSHCTGEELTRLASQARVAGMLSDKPGMVHVHIGRGKDQLNMILDIVENTNIPITQFVPTHVTRTRELFEQAKQFVRLGGRIDITTYSEFTSTNDLKPSKAVMECIKEGLPIESITVSSDGNGSIPKYDSTGKIVGMGVGNLNASHLFLKNLVQEEGADLSVALKFLTVNVAKVLDIFPEKGKLQAGSDGDLLILNKELNIDTVYAMGKKMMEHGEVMVKGTFED</sequence>
<keyword evidence="4" id="KW-1185">Reference proteome</keyword>
<evidence type="ECO:0000313" key="3">
    <source>
        <dbReference type="EMBL" id="USG68259.1"/>
    </source>
</evidence>
<feature type="domain" description="Amidohydrolase-related" evidence="2">
    <location>
        <begin position="53"/>
        <end position="372"/>
    </location>
</feature>
<dbReference type="PANTHER" id="PTHR11647:SF1">
    <property type="entry name" value="COLLAPSIN RESPONSE MEDIATOR PROTEIN"/>
    <property type="match status" value="1"/>
</dbReference>
<dbReference type="InterPro" id="IPR032466">
    <property type="entry name" value="Metal_Hydrolase"/>
</dbReference>